<accession>A0AB35XW63</accession>
<dbReference type="RefSeq" id="WP_154255759.1">
    <property type="nucleotide sequence ID" value="NZ_JBBFKB010000013.1"/>
</dbReference>
<sequence>MVSVLALSVTFGATSPKERGLGSPFAQKEKEKFTKKCKIGCVLVQNVVSYKGVQK</sequence>
<reference evidence="1 2" key="1">
    <citation type="submission" date="2024-03" db="EMBL/GenBank/DDBJ databases">
        <authorList>
            <person name="Plomp N."/>
            <person name="Harmsen H.J."/>
        </authorList>
    </citation>
    <scope>NUCLEOTIDE SEQUENCE [LARGE SCALE GENOMIC DNA]</scope>
    <source>
        <strain evidence="1 2">HTF-76H</strain>
    </source>
</reference>
<protein>
    <recommendedName>
        <fullName evidence="3">Cyclic lactone autoinducer peptide</fullName>
    </recommendedName>
</protein>
<keyword evidence="2" id="KW-1185">Reference proteome</keyword>
<evidence type="ECO:0000313" key="2">
    <source>
        <dbReference type="Proteomes" id="UP001379600"/>
    </source>
</evidence>
<dbReference type="Proteomes" id="UP001379600">
    <property type="component" value="Unassembled WGS sequence"/>
</dbReference>
<comment type="caution">
    <text evidence="1">The sequence shown here is derived from an EMBL/GenBank/DDBJ whole genome shotgun (WGS) entry which is preliminary data.</text>
</comment>
<organism evidence="1 2">
    <name type="scientific">Faecalibacterium taiwanense</name>
    <dbReference type="NCBI Taxonomy" id="3030638"/>
    <lineage>
        <taxon>Bacteria</taxon>
        <taxon>Bacillati</taxon>
        <taxon>Bacillota</taxon>
        <taxon>Clostridia</taxon>
        <taxon>Eubacteriales</taxon>
        <taxon>Oscillospiraceae</taxon>
        <taxon>Faecalibacterium</taxon>
    </lineage>
</organism>
<gene>
    <name evidence="1" type="ORF">WF787_00785</name>
</gene>
<dbReference type="EMBL" id="JBBFKC010000001">
    <property type="protein sequence ID" value="MEJ3689761.1"/>
    <property type="molecule type" value="Genomic_DNA"/>
</dbReference>
<dbReference type="AlphaFoldDB" id="A0AB35XW63"/>
<evidence type="ECO:0000313" key="1">
    <source>
        <dbReference type="EMBL" id="MEJ3689761.1"/>
    </source>
</evidence>
<proteinExistence type="predicted"/>
<evidence type="ECO:0008006" key="3">
    <source>
        <dbReference type="Google" id="ProtNLM"/>
    </source>
</evidence>
<name>A0AB35XW63_9FIRM</name>